<feature type="transmembrane region" description="Helical" evidence="1">
    <location>
        <begin position="1041"/>
        <end position="1061"/>
    </location>
</feature>
<sequence>MSNHSHNHNHNHNHNHDSNYDYNYNWDYGENFNFSGNYSDYYSDDFYARPETPYNNLEVGIIHFFLSLTFMILQILVFSSFFNKRELFRRTCFKIMFHHGIVSFIQQVCHTLASFFTMLCINNKSTVFTIIGSLLTASYMGSILFIFLLTLNRFDIIYSIQILYEPSKQIFYLIGIILCYLWTLILFVIYFIVPEYRKYFSYTYYEWIYVDYSASKIIFEFEKYSVLSFLGISMVLYFLILIKIFALRCNTSKKAIFVADDFKIIFHAFLCFVSALFLELIWDGWFVEIYWSETLVMFPHILFIFCSVSNSLFVFCFVKDIRINMAFYKFFKGNGNVVISNGSVKTIHKINKFFFFNKTCTLFFQNYNISSIYYNSNHNMSFDYYDFDHNITYQYINDLIEEYYDDYFELLLSPSSQKSFGNVTMGLIHFFLSLFFMILQILVFTSFYSKRRLFNKPCYEIIFNYGIVSFIQQICHIITSIILITYIMEIRLVLSFIGTLLTASYIGNMAFILLLTLYNFDIVYNVKFLNDYLKKIIYLYGIILCYILTVIIFVLLLLLSQCKKNFNFFSFRWVNCGLNLNKESNKFEKYFTFPLLSGSLILQVLTFTKILFLRCYASKKTIFATDELKIILHTFLCFLTISILELTRDKVIFQIFWKKHLKYIPHILFIILSVSNSLFVLCFVREIRINMAFYKFFKGNGNVVISNGSIKTIHKLNKFFFFNKTCLFFQNYADLEESPNYNMSSNYYNSNHNMSHYYYDFDNNITSQYLNELFEEYYGDYFDDILSPSSKKSFGNVTMGLIHLFLSLFFMILQILVFTSFYSKRRLFNRTCFEIIFNYGIISFIQQICHIITSIILITYIMEIRLVLSFIGTLLTASYIGNMAFILLLTLNHFDIVYNVKFLNDYLKKIIYLYGIILCYILTVIIFVLLLLLSQCKKSFNFFSFRWVSCVVNLSGENNNFEKYFTFPLLSGSLILQVLIFTKILFLRCYASKKTIFTTDELKIILHTFLCFLTISILELTRDKVIFQIRWTKLLKYVPHILFIILSVSNSLFVLCFVREIRINMPFYKYFMNKNKISTSDGSVKITKTYAKVFIFIYMKYYFGIGLKNKNKRHFLYNYFKKMDYFTYDYDLDYNTNLKFNNSNFKIRPKYYDPNYSMAYLNDTINYKNGSHNDPYNYDYYDYSDHYYGDYLPFPPRKTFGNVTMGLIHFFLSLFFMILQILVFTSFYNCRELFNKSCFRIIFNHGIVSFIQQICHAITSIILIFWIKRISLVLSLIGSLLTATYLGSIVFIFLLTLNRFDIVYGLKFLHDYQNGIIYTIGIILCYILTVTIFVVCLILPQFKKIFSFNSFEWIYQDIVFSRETYKFEKYYTYTFLGGSLILQFLILLKIFSIRFYTSKKTIFVADDLKIIFHAFLCFVLALLLELTRDGVLFEIYESKYLTILPHIIYIFCSVSNSLFVLCFVRDIRKNTSISKYFSKKNTIIVPSKFFKSCEIYGFWFINKCLITSLNCNNKKFTTTGLVINLLFPFLKIMSDNYDYNDNLTISVYDHLSDDDFENFFGDAVPITIKSYLTDTQIGLIHFCLASIFMILQILVFSSFFNKKELFKKTCFQIMFNHGILSFIQQLCHIITSITVIFNIKASPELFQIVGSLLSAAYIGSIAFIFLLTLNRFDILYSVGILHNDQKKYFYMFGIILCYLFTISIFVTYFILPQCKLIFSSVTFEWVFDDFESSRTAYQFEKKSIYSFLGISLILQILILLKVFTIRCGTSGRIVIVADDLKIIFHALLCFVTALFLELIWDGVVFEIYWTGIFLIMPHILFIFCTISNSVFILFFVREIRRNVFAYKYVQSKIQSMTVTRTTKEVFDYEYNPNEILNYTYDNLTSEELDFIYKNYGPVEAKLNMNNVEVGIIHLALSISSIILQLLVFSSFYNDKELFKKTCFQIIFNHGILCFIQQVCHILTSITTIFLIEHLVITSTIIGSILTTAYIGSTSFILLLTLNRLDIVYDIKIFYYKKNIFYLYGIILCYIYTISVFILYTVLPEYKVRFSFLTYEWVYDSSPETYMAFQFEKHSVLTFLGISFVLQFFIFLRILFYRYSNSRKNKFVPDDFKIIIHGFLCFATTLFLELIWDGVFFQVYWLGSLAVIPHILFIFSSTTNSIFILCFVRDIRKNTLAYKYLKKKVKNSTTVKPIRSIKNLNPNRK</sequence>
<feature type="transmembrane region" description="Helical" evidence="1">
    <location>
        <begin position="1516"/>
        <end position="1534"/>
    </location>
</feature>
<feature type="transmembrane region" description="Helical" evidence="1">
    <location>
        <begin position="590"/>
        <end position="610"/>
    </location>
</feature>
<dbReference type="InterPro" id="IPR019430">
    <property type="entry name" value="7TM_GPCR_serpentine_rcpt_Srx"/>
</dbReference>
<feature type="transmembrane region" description="Helical" evidence="1">
    <location>
        <begin position="1242"/>
        <end position="1267"/>
    </location>
</feature>
<feature type="transmembrane region" description="Helical" evidence="1">
    <location>
        <begin position="835"/>
        <end position="861"/>
    </location>
</feature>
<feature type="transmembrane region" description="Helical" evidence="1">
    <location>
        <begin position="128"/>
        <end position="149"/>
    </location>
</feature>
<evidence type="ECO:0000313" key="3">
    <source>
        <dbReference type="Proteomes" id="UP000035681"/>
    </source>
</evidence>
<feature type="domain" description="7TM GPCR serpentine receptor class x (Srx)" evidence="2">
    <location>
        <begin position="1582"/>
        <end position="1764"/>
    </location>
</feature>
<evidence type="ECO:0000256" key="1">
    <source>
        <dbReference type="SAM" id="Phobius"/>
    </source>
</evidence>
<keyword evidence="3" id="KW-1185">Reference proteome</keyword>
<proteinExistence type="predicted"/>
<feature type="transmembrane region" description="Helical" evidence="1">
    <location>
        <begin position="1645"/>
        <end position="1667"/>
    </location>
</feature>
<feature type="transmembrane region" description="Helical" evidence="1">
    <location>
        <begin position="1812"/>
        <end position="1836"/>
    </location>
</feature>
<feature type="transmembrane region" description="Helical" evidence="1">
    <location>
        <begin position="911"/>
        <end position="933"/>
    </location>
</feature>
<feature type="transmembrane region" description="Helical" evidence="1">
    <location>
        <begin position="2075"/>
        <end position="2095"/>
    </location>
</feature>
<feature type="transmembrane region" description="Helical" evidence="1">
    <location>
        <begin position="1207"/>
        <end position="1230"/>
    </location>
</feature>
<feature type="transmembrane region" description="Helical" evidence="1">
    <location>
        <begin position="537"/>
        <end position="559"/>
    </location>
</feature>
<feature type="transmembrane region" description="Helical" evidence="1">
    <location>
        <begin position="1316"/>
        <end position="1340"/>
    </location>
</feature>
<feature type="transmembrane region" description="Helical" evidence="1">
    <location>
        <begin position="170"/>
        <end position="193"/>
    </location>
</feature>
<feature type="transmembrane region" description="Helical" evidence="1">
    <location>
        <begin position="2146"/>
        <end position="2167"/>
    </location>
</feature>
<evidence type="ECO:0000259" key="2">
    <source>
        <dbReference type="Pfam" id="PF10328"/>
    </source>
</evidence>
<feature type="transmembrane region" description="Helical" evidence="1">
    <location>
        <begin position="1082"/>
        <end position="1103"/>
    </location>
</feature>
<feature type="transmembrane region" description="Helical" evidence="1">
    <location>
        <begin position="297"/>
        <end position="318"/>
    </location>
</feature>
<reference evidence="4" key="1">
    <citation type="submission" date="2024-02" db="UniProtKB">
        <authorList>
            <consortium name="WormBaseParasite"/>
        </authorList>
    </citation>
    <scope>IDENTIFICATION</scope>
</reference>
<feature type="transmembrane region" description="Helical" evidence="1">
    <location>
        <begin position="427"/>
        <end position="449"/>
    </location>
</feature>
<dbReference type="WBParaSite" id="TCONS_00004971.p1">
    <property type="protein sequence ID" value="TCONS_00004971.p1"/>
    <property type="gene ID" value="XLOC_003259"/>
</dbReference>
<keyword evidence="1" id="KW-0472">Membrane</keyword>
<feature type="transmembrane region" description="Helical" evidence="1">
    <location>
        <begin position="1911"/>
        <end position="1932"/>
    </location>
</feature>
<feature type="transmembrane region" description="Helical" evidence="1">
    <location>
        <begin position="667"/>
        <end position="687"/>
    </location>
</feature>
<dbReference type="AlphaFoldDB" id="A0AAF5D0K6"/>
<feature type="transmembrane region" description="Helical" evidence="1">
    <location>
        <begin position="964"/>
        <end position="990"/>
    </location>
</feature>
<name>A0AAF5D0K6_STRER</name>
<evidence type="ECO:0000313" key="4">
    <source>
        <dbReference type="WBParaSite" id="TCONS_00004971.p1"/>
    </source>
</evidence>
<feature type="transmembrane region" description="Helical" evidence="1">
    <location>
        <begin position="493"/>
        <end position="517"/>
    </location>
</feature>
<protein>
    <submittedName>
        <fullName evidence="4">7TM GPCR serpentine receptor class x (Srx) domain-containing protein</fullName>
    </submittedName>
</protein>
<feature type="transmembrane region" description="Helical" evidence="1">
    <location>
        <begin position="1688"/>
        <end position="1711"/>
    </location>
</feature>
<feature type="transmembrane region" description="Helical" evidence="1">
    <location>
        <begin position="264"/>
        <end position="285"/>
    </location>
</feature>
<feature type="transmembrane region" description="Helical" evidence="1">
    <location>
        <begin position="1443"/>
        <end position="1464"/>
    </location>
</feature>
<feature type="transmembrane region" description="Helical" evidence="1">
    <location>
        <begin position="61"/>
        <end position="83"/>
    </location>
</feature>
<dbReference type="InterPro" id="IPR019425">
    <property type="entry name" value="7TM_GPCR_serpentine_rcpt_Srt"/>
</dbReference>
<feature type="transmembrane region" description="Helical" evidence="1">
    <location>
        <begin position="461"/>
        <end position="486"/>
    </location>
</feature>
<dbReference type="PANTHER" id="PTHR23021:SF26">
    <property type="entry name" value="SERPENTINE RECEPTOR, CLASS T"/>
    <property type="match status" value="1"/>
</dbReference>
<feature type="transmembrane region" description="Helical" evidence="1">
    <location>
        <begin position="1613"/>
        <end position="1639"/>
    </location>
</feature>
<feature type="transmembrane region" description="Helical" evidence="1">
    <location>
        <begin position="224"/>
        <end position="244"/>
    </location>
</feature>
<keyword evidence="1" id="KW-0812">Transmembrane</keyword>
<feature type="transmembrane region" description="Helical" evidence="1">
    <location>
        <begin position="801"/>
        <end position="823"/>
    </location>
</feature>
<feature type="transmembrane region" description="Helical" evidence="1">
    <location>
        <begin position="1744"/>
        <end position="1762"/>
    </location>
</feature>
<feature type="transmembrane region" description="Helical" evidence="1">
    <location>
        <begin position="2115"/>
        <end position="2140"/>
    </location>
</feature>
<keyword evidence="1" id="KW-1133">Transmembrane helix</keyword>
<accession>A0AAF5D0K6</accession>
<feature type="transmembrane region" description="Helical" evidence="1">
    <location>
        <begin position="1974"/>
        <end position="1999"/>
    </location>
</feature>
<dbReference type="Pfam" id="PF10328">
    <property type="entry name" value="7TM_GPCR_Srx"/>
    <property type="match status" value="1"/>
</dbReference>
<feature type="transmembrane region" description="Helical" evidence="1">
    <location>
        <begin position="1002"/>
        <end position="1021"/>
    </location>
</feature>
<dbReference type="PANTHER" id="PTHR23021">
    <property type="entry name" value="SERPENTINE RECEPTOR, CLASS T"/>
    <property type="match status" value="1"/>
</dbReference>
<dbReference type="Proteomes" id="UP000035681">
    <property type="component" value="Unplaced"/>
</dbReference>
<feature type="transmembrane region" description="Helical" evidence="1">
    <location>
        <begin position="1579"/>
        <end position="1601"/>
    </location>
</feature>
<feature type="transmembrane region" description="Helical" evidence="1">
    <location>
        <begin position="1403"/>
        <end position="1423"/>
    </location>
</feature>
<feature type="transmembrane region" description="Helical" evidence="1">
    <location>
        <begin position="1273"/>
        <end position="1295"/>
    </location>
</feature>
<feature type="transmembrane region" description="Helical" evidence="1">
    <location>
        <begin position="1370"/>
        <end position="1391"/>
    </location>
</feature>
<feature type="transmembrane region" description="Helical" evidence="1">
    <location>
        <begin position="2020"/>
        <end position="2042"/>
    </location>
</feature>
<feature type="transmembrane region" description="Helical" evidence="1">
    <location>
        <begin position="867"/>
        <end position="891"/>
    </location>
</feature>
<feature type="transmembrane region" description="Helical" evidence="1">
    <location>
        <begin position="95"/>
        <end position="116"/>
    </location>
</feature>
<feature type="transmembrane region" description="Helical" evidence="1">
    <location>
        <begin position="1782"/>
        <end position="1800"/>
    </location>
</feature>
<organism evidence="3 4">
    <name type="scientific">Strongyloides stercoralis</name>
    <name type="common">Threadworm</name>
    <dbReference type="NCBI Taxonomy" id="6248"/>
    <lineage>
        <taxon>Eukaryota</taxon>
        <taxon>Metazoa</taxon>
        <taxon>Ecdysozoa</taxon>
        <taxon>Nematoda</taxon>
        <taxon>Chromadorea</taxon>
        <taxon>Rhabditida</taxon>
        <taxon>Tylenchina</taxon>
        <taxon>Panagrolaimomorpha</taxon>
        <taxon>Strongyloidoidea</taxon>
        <taxon>Strongyloididae</taxon>
        <taxon>Strongyloides</taxon>
    </lineage>
</organism>